<accession>A0A067KQK0</accession>
<feature type="region of interest" description="Disordered" evidence="1">
    <location>
        <begin position="57"/>
        <end position="76"/>
    </location>
</feature>
<protein>
    <submittedName>
        <fullName evidence="2">Uncharacterized protein</fullName>
    </submittedName>
</protein>
<evidence type="ECO:0000313" key="2">
    <source>
        <dbReference type="EMBL" id="KDP34099.1"/>
    </source>
</evidence>
<dbReference type="OrthoDB" id="1660894at2759"/>
<proteinExistence type="predicted"/>
<reference evidence="2 3" key="1">
    <citation type="journal article" date="2014" name="PLoS ONE">
        <title>Global Analysis of Gene Expression Profiles in Physic Nut (Jatropha curcas L.) Seedlings Exposed to Salt Stress.</title>
        <authorList>
            <person name="Zhang L."/>
            <person name="Zhang C."/>
            <person name="Wu P."/>
            <person name="Chen Y."/>
            <person name="Li M."/>
            <person name="Jiang H."/>
            <person name="Wu G."/>
        </authorList>
    </citation>
    <scope>NUCLEOTIDE SEQUENCE [LARGE SCALE GENOMIC DNA]</scope>
    <source>
        <strain evidence="3">cv. GZQX0401</strain>
        <tissue evidence="2">Young leaves</tissue>
    </source>
</reference>
<dbReference type="PANTHER" id="PTHR37265:SF8">
    <property type="match status" value="1"/>
</dbReference>
<keyword evidence="3" id="KW-1185">Reference proteome</keyword>
<evidence type="ECO:0000313" key="3">
    <source>
        <dbReference type="Proteomes" id="UP000027138"/>
    </source>
</evidence>
<dbReference type="EMBL" id="KK914539">
    <property type="protein sequence ID" value="KDP34099.1"/>
    <property type="molecule type" value="Genomic_DNA"/>
</dbReference>
<organism evidence="2 3">
    <name type="scientific">Jatropha curcas</name>
    <name type="common">Barbados nut</name>
    <dbReference type="NCBI Taxonomy" id="180498"/>
    <lineage>
        <taxon>Eukaryota</taxon>
        <taxon>Viridiplantae</taxon>
        <taxon>Streptophyta</taxon>
        <taxon>Embryophyta</taxon>
        <taxon>Tracheophyta</taxon>
        <taxon>Spermatophyta</taxon>
        <taxon>Magnoliopsida</taxon>
        <taxon>eudicotyledons</taxon>
        <taxon>Gunneridae</taxon>
        <taxon>Pentapetalae</taxon>
        <taxon>rosids</taxon>
        <taxon>fabids</taxon>
        <taxon>Malpighiales</taxon>
        <taxon>Euphorbiaceae</taxon>
        <taxon>Crotonoideae</taxon>
        <taxon>Jatropheae</taxon>
        <taxon>Jatropha</taxon>
    </lineage>
</organism>
<dbReference type="PANTHER" id="PTHR37265">
    <property type="entry name" value="OS01G0195300 PROTEIN"/>
    <property type="match status" value="1"/>
</dbReference>
<evidence type="ECO:0000256" key="1">
    <source>
        <dbReference type="SAM" id="MobiDB-lite"/>
    </source>
</evidence>
<gene>
    <name evidence="2" type="ORF">JCGZ_07670</name>
</gene>
<dbReference type="AlphaFoldDB" id="A0A067KQK0"/>
<sequence>MEGSSKSAVDDVSSAAWPEFLVETDLESELSAEFPIKEEMIEEVMQELYKEITGPASTCTETAASPSSETTVSVSSLTPPSSLSSFSISLSSPFFVNSGKSESCGVSVSNSASSVMAGVEYAGVSVFRNAAGEGVENEEEGEGEEFGERLMMDGCDGVEFGDEWLEKVMGWAPLEFEGWS</sequence>
<name>A0A067KQK0_JATCU</name>
<dbReference type="Proteomes" id="UP000027138">
    <property type="component" value="Unassembled WGS sequence"/>
</dbReference>